<comment type="caution">
    <text evidence="2">The sequence shown here is derived from an EMBL/GenBank/DDBJ whole genome shotgun (WGS) entry which is preliminary data.</text>
</comment>
<dbReference type="AlphaFoldDB" id="A0A973A969"/>
<protein>
    <submittedName>
        <fullName evidence="2">Carboxymuconolactone decarboxylase family protein</fullName>
    </submittedName>
</protein>
<dbReference type="InterPro" id="IPR003779">
    <property type="entry name" value="CMD-like"/>
</dbReference>
<dbReference type="PANTHER" id="PTHR34846">
    <property type="entry name" value="4-CARBOXYMUCONOLACTONE DECARBOXYLASE FAMILY PROTEIN (AFU_ORTHOLOGUE AFUA_6G11590)"/>
    <property type="match status" value="1"/>
</dbReference>
<evidence type="ECO:0000313" key="3">
    <source>
        <dbReference type="Proteomes" id="UP000754644"/>
    </source>
</evidence>
<dbReference type="GO" id="GO:0051920">
    <property type="term" value="F:peroxiredoxin activity"/>
    <property type="evidence" value="ECO:0007669"/>
    <property type="project" value="InterPro"/>
</dbReference>
<feature type="domain" description="Carboxymuconolactone decarboxylase-like" evidence="1">
    <location>
        <begin position="45"/>
        <end position="107"/>
    </location>
</feature>
<dbReference type="Proteomes" id="UP000754644">
    <property type="component" value="Unassembled WGS sequence"/>
</dbReference>
<name>A0A973A969_9GAMM</name>
<proteinExistence type="predicted"/>
<reference evidence="2" key="1">
    <citation type="submission" date="2020-05" db="EMBL/GenBank/DDBJ databases">
        <title>Sulfur intermediates as new biogeochemical hubs in an aquatic model microbial ecosystem.</title>
        <authorList>
            <person name="Vigneron A."/>
        </authorList>
    </citation>
    <scope>NUCLEOTIDE SEQUENCE</scope>
    <source>
        <strain evidence="2">Bin.250</strain>
    </source>
</reference>
<dbReference type="Gene3D" id="1.20.1290.10">
    <property type="entry name" value="AhpD-like"/>
    <property type="match status" value="1"/>
</dbReference>
<organism evidence="2 3">
    <name type="scientific">SAR86 cluster bacterium</name>
    <dbReference type="NCBI Taxonomy" id="2030880"/>
    <lineage>
        <taxon>Bacteria</taxon>
        <taxon>Pseudomonadati</taxon>
        <taxon>Pseudomonadota</taxon>
        <taxon>Gammaproteobacteria</taxon>
        <taxon>SAR86 cluster</taxon>
    </lineage>
</organism>
<evidence type="ECO:0000259" key="1">
    <source>
        <dbReference type="Pfam" id="PF02627"/>
    </source>
</evidence>
<gene>
    <name evidence="2" type="ORF">HQ497_14275</name>
</gene>
<dbReference type="EMBL" id="JABMOJ010000533">
    <property type="protein sequence ID" value="NQV66524.1"/>
    <property type="molecule type" value="Genomic_DNA"/>
</dbReference>
<accession>A0A973A969</accession>
<dbReference type="PANTHER" id="PTHR34846:SF5">
    <property type="entry name" value="CARBOXYMUCONOLACTONE DECARBOXYLASE-LIKE DOMAIN-CONTAINING PROTEIN"/>
    <property type="match status" value="1"/>
</dbReference>
<dbReference type="InterPro" id="IPR029032">
    <property type="entry name" value="AhpD-like"/>
</dbReference>
<dbReference type="Pfam" id="PF02627">
    <property type="entry name" value="CMD"/>
    <property type="match status" value="1"/>
</dbReference>
<evidence type="ECO:0000313" key="2">
    <source>
        <dbReference type="EMBL" id="NQV66524.1"/>
    </source>
</evidence>
<sequence>MRLTKPRIPALHEDQWTAEQAEILNGQKMRGSVQNIFRTMANHAKLAKRWLVFGNHILSKSTLPPRDREILILRIGWLCQAGYEWGQHVVIGKRAGIAENEIEMIKTGAEAGWSTHDALLLRAADELHNDAFISDETWQGLKADFTDQQMMDLVFTCGQYTMVSMALNSFGVQLDPDIKGF</sequence>
<dbReference type="SUPFAM" id="SSF69118">
    <property type="entry name" value="AhpD-like"/>
    <property type="match status" value="1"/>
</dbReference>